<feature type="compositionally biased region" description="Basic and acidic residues" evidence="1">
    <location>
        <begin position="23"/>
        <end position="46"/>
    </location>
</feature>
<protein>
    <recommendedName>
        <fullName evidence="3">CSC1/OSCA1-like 7TM region domain-containing protein</fullName>
    </recommendedName>
</protein>
<dbReference type="GO" id="GO:0005227">
    <property type="term" value="F:calcium-activated cation channel activity"/>
    <property type="evidence" value="ECO:0007669"/>
    <property type="project" value="InterPro"/>
</dbReference>
<organism evidence="4">
    <name type="scientific">Ditylum brightwellii</name>
    <dbReference type="NCBI Taxonomy" id="49249"/>
    <lineage>
        <taxon>Eukaryota</taxon>
        <taxon>Sar</taxon>
        <taxon>Stramenopiles</taxon>
        <taxon>Ochrophyta</taxon>
        <taxon>Bacillariophyta</taxon>
        <taxon>Mediophyceae</taxon>
        <taxon>Lithodesmiophycidae</taxon>
        <taxon>Lithodesmiales</taxon>
        <taxon>Lithodesmiaceae</taxon>
        <taxon>Ditylum</taxon>
    </lineage>
</organism>
<feature type="region of interest" description="Disordered" evidence="1">
    <location>
        <begin position="23"/>
        <end position="67"/>
    </location>
</feature>
<feature type="region of interest" description="Disordered" evidence="1">
    <location>
        <begin position="732"/>
        <end position="794"/>
    </location>
</feature>
<dbReference type="Pfam" id="PF02714">
    <property type="entry name" value="RSN1_7TM"/>
    <property type="match status" value="1"/>
</dbReference>
<evidence type="ECO:0000256" key="1">
    <source>
        <dbReference type="SAM" id="MobiDB-lite"/>
    </source>
</evidence>
<keyword evidence="2" id="KW-0812">Transmembrane</keyword>
<feature type="region of interest" description="Disordered" evidence="1">
    <location>
        <begin position="82"/>
        <end position="104"/>
    </location>
</feature>
<keyword evidence="2" id="KW-0472">Membrane</keyword>
<evidence type="ECO:0000256" key="2">
    <source>
        <dbReference type="SAM" id="Phobius"/>
    </source>
</evidence>
<feature type="transmembrane region" description="Helical" evidence="2">
    <location>
        <begin position="1218"/>
        <end position="1235"/>
    </location>
</feature>
<feature type="transmembrane region" description="Helical" evidence="2">
    <location>
        <begin position="1142"/>
        <end position="1167"/>
    </location>
</feature>
<name>A0A7S4RLJ5_9STRA</name>
<sequence length="1377" mass="152533">MRRVYYLESDIWEKRKEELRETLLKDGNDDGTVDGKSDADDLEAGHRHQRSNGGREHAKAESFRDDSITDFRNGKSVRLRKRSSIVDSSKNGKRRDPWIPHPEQRDTVPNIELYSVLVGGLPSLPSEVVDEQDMEQAALGFSRRQSIDWQLAVATTFFDHCVPNQPGYSSSVAAVTILPDAPELARAWRRWYAAAAAVRRLRFIRSLIAERRHYDIVVDDDGESNMEGLDNYSVTPSVASTAEGGANQVKAPSFSFSTKIKSIGMSMINEHSTAGITSTSENDTKAIYLDAERRMAYYRSVFGASDDEDVERHLYQALDYGPEQSAQYSREAAQGAASCCPNGCGEERLRQLPIDELIEMEEEAFKKVQEANVNLRYAQAQAAVSIMDTDHPKMHLPEKGNSEDIVQHAEEDQKHAKMNSIGANFYNFNRRASTEPVLRVEDSKIDSFADSLPHHIQNASLDCVKLPEDLALENQLVARYNKSTSPKDSADNSHWSDSNLNGKGEHRRGASYFDMGTNSHSCSSSKDETHVRRCSAPASPTDPSNLMDHVSPFPRHTYGANAGQYEMSRRTDHVTGLESKNDQSLPQPPQINPKYIHNSGNLKPPVPPGPSMDQVPPVYTSRDSSHPLLAGNNKSDHRASGNNGPASRIQHSNSAVPLDRTISNGAASIPRTASSLSTNTAYDKRKSQANTPLSFRKQSAATRQTIAMTSEGKIQFVEDLIDYNADEESNIYSPQVRSDLQRSRSYRGSSIRNLPTDDDGWSVSGEKESHISLHDNYTPRRRANTAESTMGQSSQWAQVEQIIADESNTHSKAHTPSGQRSSASSGIWQPLTMPSMRDVAEGAKKKFNNFLKWATTKTTDVVDDLARDSTFAVVTFTSRQAAVAARHCLADGRGADRWLSNPTLPVPPLADSAPCDIITCRGCCRPVTLSLNEKQKMVRKYATWGILATLYIFYTFPITLAASLADPEKLFEIVPSFKNMAEKSVLFNKLLSGIVPALLYTLFFSLCPVIFKAISNFSSNSESQQVAEHYALKYYWWFMVVTAFSGSNLFLLTLNAINEKELSGTQITDVLGTIARTIPTQISATWLNWIVVRLTITLPLQYMIQMNTHGFEALGCKCCARCVKGGGPGGPVPYRIYIDSGVVLLCTFALAPASPIVAPCAFFYFLYCQPLWRRNCIFLYRPKFDSGGLKWPFLSDMCLSGMIFGQILLTTMMALKEAVGPAVFAAIPIAPTIIFRKILHKRFSRAYLDAGLLQTSLLDGWDNSYSTMEKREEFRQFLIDAHKAAYIPVCIAGGATSALTAEPAVTVPNENDDYDIPVNKALSPIDDLTEYDYPDSPNSSNGGGPITSNRRASNQIGASFRRVSSRQGPDGNMFPQL</sequence>
<feature type="region of interest" description="Disordered" evidence="1">
    <location>
        <begin position="809"/>
        <end position="829"/>
    </location>
</feature>
<dbReference type="InterPro" id="IPR003864">
    <property type="entry name" value="CSC1/OSCA1-like_7TM"/>
</dbReference>
<feature type="region of interest" description="Disordered" evidence="1">
    <location>
        <begin position="1327"/>
        <end position="1377"/>
    </location>
</feature>
<feature type="transmembrane region" description="Helical" evidence="2">
    <location>
        <begin position="1086"/>
        <end position="1104"/>
    </location>
</feature>
<feature type="region of interest" description="Disordered" evidence="1">
    <location>
        <begin position="482"/>
        <end position="699"/>
    </location>
</feature>
<accession>A0A7S4RLJ5</accession>
<evidence type="ECO:0000259" key="3">
    <source>
        <dbReference type="Pfam" id="PF02714"/>
    </source>
</evidence>
<feature type="compositionally biased region" description="Polar residues" evidence="1">
    <location>
        <begin position="688"/>
        <end position="699"/>
    </location>
</feature>
<feature type="transmembrane region" description="Helical" evidence="2">
    <location>
        <begin position="1188"/>
        <end position="1212"/>
    </location>
</feature>
<keyword evidence="2" id="KW-1133">Transmembrane helix</keyword>
<dbReference type="PANTHER" id="PTHR13018">
    <property type="entry name" value="PROBABLE MEMBRANE PROTEIN DUF221-RELATED"/>
    <property type="match status" value="1"/>
</dbReference>
<dbReference type="PANTHER" id="PTHR13018:SF5">
    <property type="entry name" value="RE44586P"/>
    <property type="match status" value="1"/>
</dbReference>
<feature type="transmembrane region" description="Helical" evidence="2">
    <location>
        <begin position="986"/>
        <end position="1014"/>
    </location>
</feature>
<reference evidence="4" key="1">
    <citation type="submission" date="2021-01" db="EMBL/GenBank/DDBJ databases">
        <authorList>
            <person name="Corre E."/>
            <person name="Pelletier E."/>
            <person name="Niang G."/>
            <person name="Scheremetjew M."/>
            <person name="Finn R."/>
            <person name="Kale V."/>
            <person name="Holt S."/>
            <person name="Cochrane G."/>
            <person name="Meng A."/>
            <person name="Brown T."/>
            <person name="Cohen L."/>
        </authorList>
    </citation>
    <scope>NUCLEOTIDE SEQUENCE</scope>
    <source>
        <strain evidence="4">GSO104</strain>
    </source>
</reference>
<feature type="compositionally biased region" description="Basic and acidic residues" evidence="1">
    <location>
        <begin position="567"/>
        <end position="581"/>
    </location>
</feature>
<evidence type="ECO:0000313" key="4">
    <source>
        <dbReference type="EMBL" id="CAE4618528.1"/>
    </source>
</evidence>
<feature type="compositionally biased region" description="Basic and acidic residues" evidence="1">
    <location>
        <begin position="53"/>
        <end position="67"/>
    </location>
</feature>
<dbReference type="GO" id="GO:0005886">
    <property type="term" value="C:plasma membrane"/>
    <property type="evidence" value="ECO:0007669"/>
    <property type="project" value="TreeGrafter"/>
</dbReference>
<gene>
    <name evidence="4" type="ORF">DBRI00130_LOCUS20843</name>
</gene>
<feature type="compositionally biased region" description="Polar residues" evidence="1">
    <location>
        <begin position="482"/>
        <end position="501"/>
    </location>
</feature>
<feature type="domain" description="CSC1/OSCA1-like 7TM region" evidence="3">
    <location>
        <begin position="939"/>
        <end position="1212"/>
    </location>
</feature>
<feature type="compositionally biased region" description="Polar residues" evidence="1">
    <location>
        <begin position="1336"/>
        <end position="1357"/>
    </location>
</feature>
<feature type="transmembrane region" description="Helical" evidence="2">
    <location>
        <begin position="941"/>
        <end position="965"/>
    </location>
</feature>
<feature type="compositionally biased region" description="Basic and acidic residues" evidence="1">
    <location>
        <begin position="94"/>
        <end position="104"/>
    </location>
</feature>
<feature type="transmembrane region" description="Helical" evidence="2">
    <location>
        <begin position="1034"/>
        <end position="1057"/>
    </location>
</feature>
<feature type="compositionally biased region" description="Polar residues" evidence="1">
    <location>
        <begin position="785"/>
        <end position="794"/>
    </location>
</feature>
<proteinExistence type="predicted"/>
<dbReference type="EMBL" id="HBNS01026480">
    <property type="protein sequence ID" value="CAE4618528.1"/>
    <property type="molecule type" value="Transcribed_RNA"/>
</dbReference>
<dbReference type="InterPro" id="IPR045122">
    <property type="entry name" value="Csc1-like"/>
</dbReference>
<feature type="compositionally biased region" description="Polar residues" evidence="1">
    <location>
        <begin position="814"/>
        <end position="827"/>
    </location>
</feature>
<feature type="compositionally biased region" description="Polar residues" evidence="1">
    <location>
        <begin position="640"/>
        <end position="681"/>
    </location>
</feature>